<dbReference type="AlphaFoldDB" id="A0A377JPW1"/>
<feature type="binding site" evidence="7 11">
    <location>
        <position position="252"/>
    </location>
    <ligand>
        <name>[4Fe-4S] cluster</name>
        <dbReference type="ChEBI" id="CHEBI:49883"/>
    </ligand>
</feature>
<dbReference type="GO" id="GO:0006189">
    <property type="term" value="P:'de novo' IMP biosynthetic process"/>
    <property type="evidence" value="ECO:0007669"/>
    <property type="project" value="UniProtKB-UniRule"/>
</dbReference>
<dbReference type="PIRSF" id="PIRSF000485">
    <property type="entry name" value="Amd_phspho_trans"/>
    <property type="match status" value="1"/>
</dbReference>
<dbReference type="RefSeq" id="WP_115026420.1">
    <property type="nucleotide sequence ID" value="NZ_UGHZ01000001.1"/>
</dbReference>
<comment type="catalytic activity">
    <reaction evidence="7 8">
        <text>5-phospho-beta-D-ribosylamine + L-glutamate + diphosphate = 5-phospho-alpha-D-ribose 1-diphosphate + L-glutamine + H2O</text>
        <dbReference type="Rhea" id="RHEA:14905"/>
        <dbReference type="ChEBI" id="CHEBI:15377"/>
        <dbReference type="ChEBI" id="CHEBI:29985"/>
        <dbReference type="ChEBI" id="CHEBI:33019"/>
        <dbReference type="ChEBI" id="CHEBI:58017"/>
        <dbReference type="ChEBI" id="CHEBI:58359"/>
        <dbReference type="ChEBI" id="CHEBI:58681"/>
        <dbReference type="EC" id="2.4.2.14"/>
    </reaction>
</comment>
<dbReference type="Gene3D" id="3.60.20.10">
    <property type="entry name" value="Glutamine Phosphoribosylpyrophosphate, subunit 1, domain 1"/>
    <property type="match status" value="1"/>
</dbReference>
<keyword evidence="6 7" id="KW-0315">Glutamine amidotransferase</keyword>
<evidence type="ECO:0000256" key="2">
    <source>
        <dbReference type="ARBA" id="ARBA00010138"/>
    </source>
</evidence>
<evidence type="ECO:0000256" key="1">
    <source>
        <dbReference type="ARBA" id="ARBA00005209"/>
    </source>
</evidence>
<dbReference type="PANTHER" id="PTHR11907">
    <property type="entry name" value="AMIDOPHOSPHORIBOSYLTRANSFERASE"/>
    <property type="match status" value="1"/>
</dbReference>
<evidence type="ECO:0000256" key="4">
    <source>
        <dbReference type="ARBA" id="ARBA00022679"/>
    </source>
</evidence>
<comment type="pathway">
    <text evidence="1 7 8">Purine metabolism; IMP biosynthesis via de novo pathway; N(1)-(5-phospho-D-ribosyl)glycinamide from 5-phospho-alpha-D-ribose 1-diphosphate: step 1/2.</text>
</comment>
<reference evidence="13 14" key="1">
    <citation type="submission" date="2018-06" db="EMBL/GenBank/DDBJ databases">
        <authorList>
            <consortium name="Pathogen Informatics"/>
            <person name="Doyle S."/>
        </authorList>
    </citation>
    <scope>NUCLEOTIDE SEQUENCE [LARGE SCALE GENOMIC DNA]</scope>
    <source>
        <strain evidence="13 14">NCTC12221</strain>
    </source>
</reference>
<dbReference type="NCBIfam" id="TIGR01134">
    <property type="entry name" value="purF"/>
    <property type="match status" value="1"/>
</dbReference>
<dbReference type="Pfam" id="PF13537">
    <property type="entry name" value="GATase_7"/>
    <property type="match status" value="1"/>
</dbReference>
<evidence type="ECO:0000256" key="11">
    <source>
        <dbReference type="PIRSR" id="PIRSR000485-3"/>
    </source>
</evidence>
<dbReference type="InterPro" id="IPR005854">
    <property type="entry name" value="PurF"/>
</dbReference>
<dbReference type="EC" id="2.4.2.14" evidence="7"/>
<dbReference type="InterPro" id="IPR000836">
    <property type="entry name" value="PRTase_dom"/>
</dbReference>
<dbReference type="GO" id="GO:0009113">
    <property type="term" value="P:purine nucleobase biosynthetic process"/>
    <property type="evidence" value="ECO:0007669"/>
    <property type="project" value="UniProtKB-UniRule"/>
</dbReference>
<dbReference type="InterPro" id="IPR029055">
    <property type="entry name" value="Ntn_hydrolases_N"/>
</dbReference>
<keyword evidence="7 10" id="KW-0479">Metal-binding</keyword>
<feature type="active site" description="Nucleophile" evidence="7 9">
    <location>
        <position position="8"/>
    </location>
</feature>
<feature type="binding site" evidence="7 10">
    <location>
        <position position="361"/>
    </location>
    <ligand>
        <name>Mg(2+)</name>
        <dbReference type="ChEBI" id="CHEBI:18420"/>
    </ligand>
</feature>
<dbReference type="HAMAP" id="MF_01931">
    <property type="entry name" value="PurF"/>
    <property type="match status" value="1"/>
</dbReference>
<evidence type="ECO:0000313" key="13">
    <source>
        <dbReference type="EMBL" id="STP09819.1"/>
    </source>
</evidence>
<dbReference type="CDD" id="cd06223">
    <property type="entry name" value="PRTases_typeI"/>
    <property type="match status" value="1"/>
</dbReference>
<dbReference type="GO" id="GO:0004044">
    <property type="term" value="F:amidophosphoribosyltransferase activity"/>
    <property type="evidence" value="ECO:0007669"/>
    <property type="project" value="UniProtKB-UniRule"/>
</dbReference>
<evidence type="ECO:0000256" key="3">
    <source>
        <dbReference type="ARBA" id="ARBA00022676"/>
    </source>
</evidence>
<keyword evidence="7 10" id="KW-0460">Magnesium</keyword>
<feature type="binding site" evidence="7 10">
    <location>
        <position position="362"/>
    </location>
    <ligand>
        <name>Mg(2+)</name>
        <dbReference type="ChEBI" id="CHEBI:18420"/>
    </ligand>
</feature>
<accession>A0A377JPW1</accession>
<keyword evidence="7" id="KW-0004">4Fe-4S</keyword>
<evidence type="ECO:0000256" key="9">
    <source>
        <dbReference type="PIRSR" id="PIRSR000485-1"/>
    </source>
</evidence>
<organism evidence="13 14">
    <name type="scientific">Helicobacter cinaedi</name>
    <dbReference type="NCBI Taxonomy" id="213"/>
    <lineage>
        <taxon>Bacteria</taxon>
        <taxon>Pseudomonadati</taxon>
        <taxon>Campylobacterota</taxon>
        <taxon>Epsilonproteobacteria</taxon>
        <taxon>Campylobacterales</taxon>
        <taxon>Helicobacteraceae</taxon>
        <taxon>Helicobacter</taxon>
    </lineage>
</organism>
<evidence type="ECO:0000256" key="8">
    <source>
        <dbReference type="PIRNR" id="PIRNR000485"/>
    </source>
</evidence>
<keyword evidence="5 7" id="KW-0658">Purine biosynthesis</keyword>
<proteinExistence type="inferred from homology"/>
<protein>
    <recommendedName>
        <fullName evidence="7">Amidophosphoribosyltransferase</fullName>
        <shortName evidence="7">ATase</shortName>
        <ecNumber evidence="7">2.4.2.14</ecNumber>
    </recommendedName>
    <alternativeName>
        <fullName evidence="7">Glutamine phosphoribosylpyrophosphate amidotransferase</fullName>
        <shortName evidence="7">GPATase</shortName>
    </alternativeName>
</protein>
<dbReference type="InterPro" id="IPR029057">
    <property type="entry name" value="PRTase-like"/>
</dbReference>
<keyword evidence="4 7" id="KW-0808">Transferase</keyword>
<evidence type="ECO:0000256" key="6">
    <source>
        <dbReference type="ARBA" id="ARBA00022962"/>
    </source>
</evidence>
<feature type="domain" description="Glutamine amidotransferase type-2" evidence="12">
    <location>
        <begin position="8"/>
        <end position="231"/>
    </location>
</feature>
<dbReference type="SUPFAM" id="SSF53271">
    <property type="entry name" value="PRTase-like"/>
    <property type="match status" value="1"/>
</dbReference>
<dbReference type="Proteomes" id="UP000255335">
    <property type="component" value="Unassembled WGS sequence"/>
</dbReference>
<comment type="function">
    <text evidence="7">Catalyzes the formation of phosphoribosylamine from phosphoribosylpyrophosphate (PRPP) and glutamine.</text>
</comment>
<dbReference type="SUPFAM" id="SSF56235">
    <property type="entry name" value="N-terminal nucleophile aminohydrolases (Ntn hydrolases)"/>
    <property type="match status" value="1"/>
</dbReference>
<dbReference type="InterPro" id="IPR035584">
    <property type="entry name" value="PurF_N"/>
</dbReference>
<dbReference type="PROSITE" id="PS51278">
    <property type="entry name" value="GATASE_TYPE_2"/>
    <property type="match status" value="1"/>
</dbReference>
<feature type="binding site" evidence="7 10">
    <location>
        <position position="299"/>
    </location>
    <ligand>
        <name>Mg(2+)</name>
        <dbReference type="ChEBI" id="CHEBI:18420"/>
    </ligand>
</feature>
<dbReference type="CDD" id="cd00715">
    <property type="entry name" value="GPATase_N"/>
    <property type="match status" value="1"/>
</dbReference>
<keyword evidence="7 11" id="KW-0408">Iron</keyword>
<evidence type="ECO:0000256" key="10">
    <source>
        <dbReference type="PIRSR" id="PIRSR000485-2"/>
    </source>
</evidence>
<dbReference type="GO" id="GO:0000287">
    <property type="term" value="F:magnesium ion binding"/>
    <property type="evidence" value="ECO:0007669"/>
    <property type="project" value="UniProtKB-UniRule"/>
</dbReference>
<feature type="binding site" evidence="7 11">
    <location>
        <position position="449"/>
    </location>
    <ligand>
        <name>[4Fe-4S] cluster</name>
        <dbReference type="ChEBI" id="CHEBI:49883"/>
    </ligand>
</feature>
<comment type="similarity">
    <text evidence="2 7 8">In the C-terminal section; belongs to the purine/pyrimidine phosphoribosyltransferase family.</text>
</comment>
<feature type="binding site" evidence="7 11">
    <location>
        <position position="398"/>
    </location>
    <ligand>
        <name>[4Fe-4S] cluster</name>
        <dbReference type="ChEBI" id="CHEBI:49883"/>
    </ligand>
</feature>
<name>A0A377JPW1_9HELI</name>
<keyword evidence="7 11" id="KW-0411">Iron-sulfur</keyword>
<dbReference type="GO" id="GO:0051539">
    <property type="term" value="F:4 iron, 4 sulfur cluster binding"/>
    <property type="evidence" value="ECO:0007669"/>
    <property type="project" value="UniProtKB-KW"/>
</dbReference>
<dbReference type="EMBL" id="UGHZ01000001">
    <property type="protein sequence ID" value="STP09819.1"/>
    <property type="molecule type" value="Genomic_DNA"/>
</dbReference>
<evidence type="ECO:0000256" key="7">
    <source>
        <dbReference type="HAMAP-Rule" id="MF_01931"/>
    </source>
</evidence>
<evidence type="ECO:0000313" key="14">
    <source>
        <dbReference type="Proteomes" id="UP000255335"/>
    </source>
</evidence>
<evidence type="ECO:0000256" key="5">
    <source>
        <dbReference type="ARBA" id="ARBA00022755"/>
    </source>
</evidence>
<feature type="binding site" evidence="7 11">
    <location>
        <position position="452"/>
    </location>
    <ligand>
        <name>[4Fe-4S] cluster</name>
        <dbReference type="ChEBI" id="CHEBI:49883"/>
    </ligand>
</feature>
<comment type="cofactor">
    <cofactor evidence="7 10">
        <name>Mg(2+)</name>
        <dbReference type="ChEBI" id="CHEBI:18420"/>
    </cofactor>
    <text evidence="7 10">Binds 1 Mg(2+) ion per subunit.</text>
</comment>
<dbReference type="Gene3D" id="3.40.50.2020">
    <property type="match status" value="1"/>
</dbReference>
<comment type="cofactor">
    <cofactor evidence="7 11">
        <name>[4Fe-4S] cluster</name>
        <dbReference type="ChEBI" id="CHEBI:49883"/>
    </cofactor>
    <text evidence="7 11">Binds 1 [4Fe-4S] cluster per subunit.</text>
</comment>
<sequence length="478" mass="53115">MKHWNEECAVVGVYNVENASILSYYSLFAMQHRGQEASGISASNGSKIATIKNTGLVTKIFTEKRLKKLQGRSSIGHNRYSTAGEDSINDTQPIFARYDLGEMAIAHNGNLTNAKQVRQMLINEGAIFQSHLDTENLIHLIARSKRQSLTDRIIDALGQVDGAYCFIFLSRTKMFAIRDRYGLRPLSLGKIQNQDGSTGYIVASESCAFDLVGAEFVREVKAGEMLIFDGAYSLSDNQPKSIQVFEPKEHPCVFEHVYFARPDSNVFGHNVYKARKQMGIELAKEHKIEADMVIPVPDSGVAAALGYSKQSGIDFELGLIRNHYVGRTFIEPTQQQRELKVRLKLNPIAELIAGKDIIVIDDSVVRGTTSKQIIKILRQAGARKIHLLISSPPTISPCFYGVDTPHKTELICANKSIEEVRKYIGADSLGFLSIDGLMRSLGDENKPMCKACFDEVYIDDFTNDFRNDLTGANPCVSC</sequence>
<dbReference type="InterPro" id="IPR017932">
    <property type="entry name" value="GATase_2_dom"/>
</dbReference>
<evidence type="ECO:0000259" key="12">
    <source>
        <dbReference type="PROSITE" id="PS51278"/>
    </source>
</evidence>
<gene>
    <name evidence="7 13" type="primary">purF</name>
    <name evidence="13" type="ORF">NCTC12221_01267</name>
</gene>
<keyword evidence="3 7" id="KW-0328">Glycosyltransferase</keyword>
<dbReference type="UniPathway" id="UPA00074">
    <property type="reaction ID" value="UER00124"/>
</dbReference>